<protein>
    <submittedName>
        <fullName evidence="1">Uncharacterized protein</fullName>
    </submittedName>
</protein>
<organism evidence="1 2">
    <name type="scientific">Sphingomonas corticis</name>
    <dbReference type="NCBI Taxonomy" id="2722791"/>
    <lineage>
        <taxon>Bacteria</taxon>
        <taxon>Pseudomonadati</taxon>
        <taxon>Pseudomonadota</taxon>
        <taxon>Alphaproteobacteria</taxon>
        <taxon>Sphingomonadales</taxon>
        <taxon>Sphingomonadaceae</taxon>
        <taxon>Sphingomonas</taxon>
    </lineage>
</organism>
<dbReference type="Proteomes" id="UP000732399">
    <property type="component" value="Unassembled WGS sequence"/>
</dbReference>
<dbReference type="RefSeq" id="WP_168135873.1">
    <property type="nucleotide sequence ID" value="NZ_JAAVJH010000015.1"/>
</dbReference>
<proteinExistence type="predicted"/>
<accession>A0ABX1CVK5</accession>
<name>A0ABX1CVK5_9SPHN</name>
<dbReference type="EMBL" id="JAAVJH010000015">
    <property type="protein sequence ID" value="NJR80320.1"/>
    <property type="molecule type" value="Genomic_DNA"/>
</dbReference>
<keyword evidence="2" id="KW-1185">Reference proteome</keyword>
<sequence>MSQDALRRFGRADALQSALGLTPETGLGIAAIVSFAGAIEYHLERAIWRMRGVEPRGVRPDTDARMVSDLIAMLEREAATRDGEAGRLLRTWCAAARAGFTVRHNIAHGVPGRIGDTLAYMRNPRWEGEVRKREFGDFWADRHALDLVREAMATLLRIIAALSGDGADPSLVATAAALRAVGDARSVLGEFASQDYNPSFEKY</sequence>
<comment type="caution">
    <text evidence="1">The sequence shown here is derived from an EMBL/GenBank/DDBJ whole genome shotgun (WGS) entry which is preliminary data.</text>
</comment>
<reference evidence="1 2" key="1">
    <citation type="submission" date="2020-03" db="EMBL/GenBank/DDBJ databases">
        <authorList>
            <person name="Wang L."/>
            <person name="He N."/>
            <person name="Li Y."/>
            <person name="Fang Y."/>
            <person name="Zhang F."/>
        </authorList>
    </citation>
    <scope>NUCLEOTIDE SEQUENCE [LARGE SCALE GENOMIC DNA]</scope>
    <source>
        <strain evidence="1 2">36D10-4-7</strain>
    </source>
</reference>
<evidence type="ECO:0000313" key="1">
    <source>
        <dbReference type="EMBL" id="NJR80320.1"/>
    </source>
</evidence>
<gene>
    <name evidence="1" type="ORF">HBH26_17200</name>
</gene>
<evidence type="ECO:0000313" key="2">
    <source>
        <dbReference type="Proteomes" id="UP000732399"/>
    </source>
</evidence>